<dbReference type="EMBL" id="GBHO01008522">
    <property type="protein sequence ID" value="JAG35082.1"/>
    <property type="molecule type" value="Transcribed_RNA"/>
</dbReference>
<dbReference type="Pfam" id="PF08016">
    <property type="entry name" value="PKD_channel"/>
    <property type="match status" value="1"/>
</dbReference>
<dbReference type="GO" id="GO:0005509">
    <property type="term" value="F:calcium ion binding"/>
    <property type="evidence" value="ECO:0007669"/>
    <property type="project" value="InterPro"/>
</dbReference>
<proteinExistence type="inferred from homology"/>
<organism evidence="12">
    <name type="scientific">Lygus hesperus</name>
    <name type="common">Western plant bug</name>
    <dbReference type="NCBI Taxonomy" id="30085"/>
    <lineage>
        <taxon>Eukaryota</taxon>
        <taxon>Metazoa</taxon>
        <taxon>Ecdysozoa</taxon>
        <taxon>Arthropoda</taxon>
        <taxon>Hexapoda</taxon>
        <taxon>Insecta</taxon>
        <taxon>Pterygota</taxon>
        <taxon>Neoptera</taxon>
        <taxon>Paraneoptera</taxon>
        <taxon>Hemiptera</taxon>
        <taxon>Heteroptera</taxon>
        <taxon>Panheteroptera</taxon>
        <taxon>Cimicomorpha</taxon>
        <taxon>Miridae</taxon>
        <taxon>Mirini</taxon>
        <taxon>Lygus</taxon>
    </lineage>
</organism>
<evidence type="ECO:0000256" key="9">
    <source>
        <dbReference type="SAM" id="Phobius"/>
    </source>
</evidence>
<evidence type="ECO:0000256" key="5">
    <source>
        <dbReference type="ARBA" id="ARBA00023136"/>
    </source>
</evidence>
<evidence type="ECO:0000259" key="11">
    <source>
        <dbReference type="Pfam" id="PF20519"/>
    </source>
</evidence>
<dbReference type="Pfam" id="PF20519">
    <property type="entry name" value="Polycystin_dom"/>
    <property type="match status" value="1"/>
</dbReference>
<dbReference type="PANTHER" id="PTHR10877:SF183">
    <property type="entry name" value="AT14535P-RELATED"/>
    <property type="match status" value="1"/>
</dbReference>
<keyword evidence="5 9" id="KW-0472">Membrane</keyword>
<feature type="disulfide bond" evidence="8">
    <location>
        <begin position="4"/>
        <end position="17"/>
    </location>
</feature>
<feature type="domain" description="Polycystin" evidence="11">
    <location>
        <begin position="3"/>
        <end position="133"/>
    </location>
</feature>
<evidence type="ECO:0000256" key="7">
    <source>
        <dbReference type="ARBA" id="ARBA00023273"/>
    </source>
</evidence>
<comment type="similarity">
    <text evidence="2">Belongs to the polycystin family.</text>
</comment>
<feature type="transmembrane region" description="Helical" evidence="9">
    <location>
        <begin position="180"/>
        <end position="201"/>
    </location>
</feature>
<feature type="transmembrane region" description="Helical" evidence="9">
    <location>
        <begin position="142"/>
        <end position="160"/>
    </location>
</feature>
<dbReference type="AlphaFoldDB" id="A0A0A9YPX2"/>
<evidence type="ECO:0000256" key="3">
    <source>
        <dbReference type="ARBA" id="ARBA00022692"/>
    </source>
</evidence>
<evidence type="ECO:0000313" key="12">
    <source>
        <dbReference type="EMBL" id="JAG35082.1"/>
    </source>
</evidence>
<dbReference type="InterPro" id="IPR013122">
    <property type="entry name" value="PKD1_2_channel"/>
</dbReference>
<dbReference type="GO" id="GO:0005262">
    <property type="term" value="F:calcium channel activity"/>
    <property type="evidence" value="ECO:0007669"/>
    <property type="project" value="TreeGrafter"/>
</dbReference>
<dbReference type="PANTHER" id="PTHR10877">
    <property type="entry name" value="POLYCYSTIN FAMILY MEMBER"/>
    <property type="match status" value="1"/>
</dbReference>
<gene>
    <name evidence="12" type="primary">PKD2L1_0</name>
    <name evidence="12" type="ORF">CM83_11361</name>
</gene>
<dbReference type="InterPro" id="IPR027359">
    <property type="entry name" value="Volt_channel_dom_sf"/>
</dbReference>
<dbReference type="Gene3D" id="1.20.120.350">
    <property type="entry name" value="Voltage-gated potassium channels. Chain C"/>
    <property type="match status" value="1"/>
</dbReference>
<keyword evidence="7" id="KW-0966">Cell projection</keyword>
<evidence type="ECO:0000256" key="6">
    <source>
        <dbReference type="ARBA" id="ARBA00023180"/>
    </source>
</evidence>
<feature type="domain" description="Polycystin cation channel PKD1/PKD2" evidence="10">
    <location>
        <begin position="135"/>
        <end position="260"/>
    </location>
</feature>
<dbReference type="GO" id="GO:0050982">
    <property type="term" value="P:detection of mechanical stimulus"/>
    <property type="evidence" value="ECO:0007669"/>
    <property type="project" value="TreeGrafter"/>
</dbReference>
<evidence type="ECO:0000259" key="10">
    <source>
        <dbReference type="Pfam" id="PF08016"/>
    </source>
</evidence>
<sequence length="266" mass="30753">GKTCISAPMFQSLYIDCADYYSESIEDKEAFGLRTSAWRYSTSLEEKSYYSAIMSTYPGGGFMMNFTADENFTKNEIAQLRDENWIGFGTRVVFVEFALFNPVTHLFCVCKVVFEFSPIGGIVPSFSSSTLKLLRYVEPWDYFILSCEVILICYTLYYTVEESLQIYRQGRLYLSNKWNILDVLIIIGCYVAIIFGLILTIKGRDFLKRNMRSIHTSIHVPFDEMTNVQTQFDVSRAVLIFLVWMKIFKFSTLNRSVALIMAAYSR</sequence>
<feature type="non-terminal residue" evidence="12">
    <location>
        <position position="1"/>
    </location>
</feature>
<dbReference type="PRINTS" id="PR01433">
    <property type="entry name" value="POLYCYSTIN2"/>
</dbReference>
<dbReference type="GO" id="GO:0060170">
    <property type="term" value="C:ciliary membrane"/>
    <property type="evidence" value="ECO:0007669"/>
    <property type="project" value="UniProtKB-SubCell"/>
</dbReference>
<keyword evidence="6" id="KW-0325">Glycoprotein</keyword>
<evidence type="ECO:0000256" key="4">
    <source>
        <dbReference type="ARBA" id="ARBA00022989"/>
    </source>
</evidence>
<reference evidence="12" key="1">
    <citation type="journal article" date="2014" name="PLoS ONE">
        <title>Transcriptome-Based Identification of ABC Transporters in the Western Tarnished Plant Bug Lygus hesperus.</title>
        <authorList>
            <person name="Hull J.J."/>
            <person name="Chaney K."/>
            <person name="Geib S.M."/>
            <person name="Fabrick J.A."/>
            <person name="Brent C.S."/>
            <person name="Walsh D."/>
            <person name="Lavine L.C."/>
        </authorList>
    </citation>
    <scope>NUCLEOTIDE SEQUENCE</scope>
</reference>
<protein>
    <submittedName>
        <fullName evidence="12">Polycystic kidney disease 2-like 1 protein</fullName>
    </submittedName>
</protein>
<comment type="subcellular location">
    <subcellularLocation>
        <location evidence="1">Cell projection</location>
        <location evidence="1">Cilium membrane</location>
        <topology evidence="1">Multi-pass membrane protein</topology>
    </subcellularLocation>
</comment>
<name>A0A0A9YPX2_LYGHE</name>
<reference evidence="12" key="2">
    <citation type="submission" date="2014-07" db="EMBL/GenBank/DDBJ databases">
        <authorList>
            <person name="Hull J."/>
        </authorList>
    </citation>
    <scope>NUCLEOTIDE SEQUENCE</scope>
</reference>
<feature type="non-terminal residue" evidence="12">
    <location>
        <position position="266"/>
    </location>
</feature>
<dbReference type="InterPro" id="IPR003915">
    <property type="entry name" value="PKD_2"/>
</dbReference>
<keyword evidence="3 9" id="KW-0812">Transmembrane</keyword>
<evidence type="ECO:0000256" key="1">
    <source>
        <dbReference type="ARBA" id="ARBA00004272"/>
    </source>
</evidence>
<dbReference type="InterPro" id="IPR051223">
    <property type="entry name" value="Polycystin"/>
</dbReference>
<accession>A0A0A9YPX2</accession>
<keyword evidence="4 9" id="KW-1133">Transmembrane helix</keyword>
<evidence type="ECO:0000256" key="8">
    <source>
        <dbReference type="PIRSR" id="PIRSR603915-2"/>
    </source>
</evidence>
<dbReference type="InterPro" id="IPR046791">
    <property type="entry name" value="Polycystin_dom"/>
</dbReference>
<evidence type="ECO:0000256" key="2">
    <source>
        <dbReference type="ARBA" id="ARBA00007200"/>
    </source>
</evidence>